<protein>
    <submittedName>
        <fullName evidence="1">Uncharacterized protein</fullName>
    </submittedName>
</protein>
<proteinExistence type="predicted"/>
<organism evidence="1 2">
    <name type="scientific">Trichophyton verrucosum (strain HKI 0517)</name>
    <dbReference type="NCBI Taxonomy" id="663202"/>
    <lineage>
        <taxon>Eukaryota</taxon>
        <taxon>Fungi</taxon>
        <taxon>Dikarya</taxon>
        <taxon>Ascomycota</taxon>
        <taxon>Pezizomycotina</taxon>
        <taxon>Eurotiomycetes</taxon>
        <taxon>Eurotiomycetidae</taxon>
        <taxon>Onygenales</taxon>
        <taxon>Arthrodermataceae</taxon>
        <taxon>Trichophyton</taxon>
    </lineage>
</organism>
<dbReference type="EMBL" id="ACYE01000042">
    <property type="protein sequence ID" value="EFE44529.1"/>
    <property type="molecule type" value="Genomic_DNA"/>
</dbReference>
<sequence length="121" mass="13781">MASALKKFGEKILGDSKQLKKLFKEITPGGRILPTRTSKKDAEYQCRLDMGEEITGKPGYYNVYLQVNTQAKSEGLKNWLRKNPHGNLATTQINKNVLESEQDNEGRRVVEDLIEMGRRNL</sequence>
<name>D4D0S0_TRIVH</name>
<comment type="caution">
    <text evidence="1">The sequence shown here is derived from an EMBL/GenBank/DDBJ whole genome shotgun (WGS) entry which is preliminary data.</text>
</comment>
<dbReference type="GeneID" id="9580657"/>
<dbReference type="Proteomes" id="UP000008383">
    <property type="component" value="Unassembled WGS sequence"/>
</dbReference>
<gene>
    <name evidence="1" type="ORF">TRV_00665</name>
</gene>
<dbReference type="HOGENOM" id="CLU_130543_0_0_1"/>
<dbReference type="AlphaFoldDB" id="D4D0S0"/>
<keyword evidence="2" id="KW-1185">Reference proteome</keyword>
<accession>D4D0S0</accession>
<evidence type="ECO:0000313" key="1">
    <source>
        <dbReference type="EMBL" id="EFE44529.1"/>
    </source>
</evidence>
<dbReference type="KEGG" id="tve:TRV_00665"/>
<dbReference type="RefSeq" id="XP_003025140.1">
    <property type="nucleotide sequence ID" value="XM_003025094.1"/>
</dbReference>
<reference evidence="2" key="1">
    <citation type="journal article" date="2011" name="Genome Biol.">
        <title>Comparative and functional genomics provide insights into the pathogenicity of dermatophytic fungi.</title>
        <authorList>
            <person name="Burmester A."/>
            <person name="Shelest E."/>
            <person name="Gloeckner G."/>
            <person name="Heddergott C."/>
            <person name="Schindler S."/>
            <person name="Staib P."/>
            <person name="Heidel A."/>
            <person name="Felder M."/>
            <person name="Petzold A."/>
            <person name="Szafranski K."/>
            <person name="Feuermann M."/>
            <person name="Pedruzzi I."/>
            <person name="Priebe S."/>
            <person name="Groth M."/>
            <person name="Winkler R."/>
            <person name="Li W."/>
            <person name="Kniemeyer O."/>
            <person name="Schroeckh V."/>
            <person name="Hertweck C."/>
            <person name="Hube B."/>
            <person name="White T.C."/>
            <person name="Platzer M."/>
            <person name="Guthke R."/>
            <person name="Heitman J."/>
            <person name="Woestemeyer J."/>
            <person name="Zipfel P.F."/>
            <person name="Monod M."/>
            <person name="Brakhage A.A."/>
        </authorList>
    </citation>
    <scope>NUCLEOTIDE SEQUENCE [LARGE SCALE GENOMIC DNA]</scope>
    <source>
        <strain evidence="2">HKI 0517</strain>
    </source>
</reference>
<evidence type="ECO:0000313" key="2">
    <source>
        <dbReference type="Proteomes" id="UP000008383"/>
    </source>
</evidence>